<dbReference type="Proteomes" id="UP000529795">
    <property type="component" value="Unassembled WGS sequence"/>
</dbReference>
<keyword evidence="3" id="KW-0227">DNA damage</keyword>
<sequence>MGLSEQQLKASLDALAAAEPAIAAALDRIGYPPPRIRERGYATLLRTILGQQVSVKAADAVWRKLAEVAGDPTDPATIRDASDETLRSAGFSRQKAGYARSLVDEIASGRLDLDNLPADDEEAIAALTRVKGIGRWSAEVYLLFAEGRADIWPAGDLAVQIEMGRILGHATRPSEKLTRELAAGYSPHRGALAIFTWHHYGAGADAAPV</sequence>
<dbReference type="RefSeq" id="WP_183983132.1">
    <property type="nucleotide sequence ID" value="NZ_JACIEV010000003.1"/>
</dbReference>
<name>A0A840FB17_9SPHN</name>
<dbReference type="AlphaFoldDB" id="A0A840FB17"/>
<evidence type="ECO:0000256" key="2">
    <source>
        <dbReference type="ARBA" id="ARBA00012000"/>
    </source>
</evidence>
<keyword evidence="6" id="KW-0378">Hydrolase</keyword>
<organism evidence="6 7">
    <name type="scientific">Sphingomonas jinjuensis</name>
    <dbReference type="NCBI Taxonomy" id="535907"/>
    <lineage>
        <taxon>Bacteria</taxon>
        <taxon>Pseudomonadati</taxon>
        <taxon>Pseudomonadota</taxon>
        <taxon>Alphaproteobacteria</taxon>
        <taxon>Sphingomonadales</taxon>
        <taxon>Sphingomonadaceae</taxon>
        <taxon>Sphingomonas</taxon>
    </lineage>
</organism>
<evidence type="ECO:0000313" key="7">
    <source>
        <dbReference type="Proteomes" id="UP000529795"/>
    </source>
</evidence>
<gene>
    <name evidence="6" type="ORF">GGQ80_001358</name>
</gene>
<accession>A0A840FB17</accession>
<dbReference type="GO" id="GO:0006285">
    <property type="term" value="P:base-excision repair, AP site formation"/>
    <property type="evidence" value="ECO:0007669"/>
    <property type="project" value="TreeGrafter"/>
</dbReference>
<feature type="domain" description="HhH-GPD" evidence="5">
    <location>
        <begin position="49"/>
        <end position="205"/>
    </location>
</feature>
<protein>
    <recommendedName>
        <fullName evidence="2">DNA-3-methyladenine glycosylase II</fullName>
        <ecNumber evidence="2">3.2.2.21</ecNumber>
    </recommendedName>
</protein>
<dbReference type="PANTHER" id="PTHR43003:SF5">
    <property type="entry name" value="DNA-3-METHYLADENINE GLYCOSYLASE"/>
    <property type="match status" value="1"/>
</dbReference>
<dbReference type="PANTHER" id="PTHR43003">
    <property type="entry name" value="DNA-3-METHYLADENINE GLYCOSYLASE"/>
    <property type="match status" value="1"/>
</dbReference>
<dbReference type="Gene3D" id="1.10.340.30">
    <property type="entry name" value="Hypothetical protein, domain 2"/>
    <property type="match status" value="1"/>
</dbReference>
<dbReference type="EMBL" id="JACIEV010000003">
    <property type="protein sequence ID" value="MBB4153456.1"/>
    <property type="molecule type" value="Genomic_DNA"/>
</dbReference>
<keyword evidence="6" id="KW-0326">Glycosidase</keyword>
<dbReference type="InterPro" id="IPR051912">
    <property type="entry name" value="Alkylbase_DNA_Glycosylase/TA"/>
</dbReference>
<evidence type="ECO:0000256" key="1">
    <source>
        <dbReference type="ARBA" id="ARBA00000086"/>
    </source>
</evidence>
<comment type="catalytic activity">
    <reaction evidence="1">
        <text>Hydrolysis of alkylated DNA, releasing 3-methyladenine, 3-methylguanine, 7-methylguanine and 7-methyladenine.</text>
        <dbReference type="EC" id="3.2.2.21"/>
    </reaction>
</comment>
<evidence type="ECO:0000256" key="4">
    <source>
        <dbReference type="ARBA" id="ARBA00023204"/>
    </source>
</evidence>
<reference evidence="6 7" key="1">
    <citation type="submission" date="2020-08" db="EMBL/GenBank/DDBJ databases">
        <title>Genomic Encyclopedia of Type Strains, Phase IV (KMG-IV): sequencing the most valuable type-strain genomes for metagenomic binning, comparative biology and taxonomic classification.</title>
        <authorList>
            <person name="Goeker M."/>
        </authorList>
    </citation>
    <scope>NUCLEOTIDE SEQUENCE [LARGE SCALE GENOMIC DNA]</scope>
    <source>
        <strain evidence="6 7">YC6723</strain>
    </source>
</reference>
<keyword evidence="4" id="KW-0234">DNA repair</keyword>
<dbReference type="CDD" id="cd00056">
    <property type="entry name" value="ENDO3c"/>
    <property type="match status" value="1"/>
</dbReference>
<dbReference type="GO" id="GO:0005737">
    <property type="term" value="C:cytoplasm"/>
    <property type="evidence" value="ECO:0007669"/>
    <property type="project" value="TreeGrafter"/>
</dbReference>
<evidence type="ECO:0000259" key="5">
    <source>
        <dbReference type="SMART" id="SM00478"/>
    </source>
</evidence>
<evidence type="ECO:0000313" key="6">
    <source>
        <dbReference type="EMBL" id="MBB4153456.1"/>
    </source>
</evidence>
<comment type="caution">
    <text evidence="6">The sequence shown here is derived from an EMBL/GenBank/DDBJ whole genome shotgun (WGS) entry which is preliminary data.</text>
</comment>
<dbReference type="SMART" id="SM00478">
    <property type="entry name" value="ENDO3c"/>
    <property type="match status" value="1"/>
</dbReference>
<dbReference type="InterPro" id="IPR003265">
    <property type="entry name" value="HhH-GPD_domain"/>
</dbReference>
<dbReference type="Gene3D" id="1.10.1670.40">
    <property type="match status" value="1"/>
</dbReference>
<dbReference type="GO" id="GO:0008725">
    <property type="term" value="F:DNA-3-methyladenine glycosylase activity"/>
    <property type="evidence" value="ECO:0007669"/>
    <property type="project" value="TreeGrafter"/>
</dbReference>
<dbReference type="GO" id="GO:0006307">
    <property type="term" value="P:DNA alkylation repair"/>
    <property type="evidence" value="ECO:0007669"/>
    <property type="project" value="TreeGrafter"/>
</dbReference>
<dbReference type="Pfam" id="PF00730">
    <property type="entry name" value="HhH-GPD"/>
    <property type="match status" value="1"/>
</dbReference>
<dbReference type="GO" id="GO:0032993">
    <property type="term" value="C:protein-DNA complex"/>
    <property type="evidence" value="ECO:0007669"/>
    <property type="project" value="TreeGrafter"/>
</dbReference>
<dbReference type="GO" id="GO:0043916">
    <property type="term" value="F:DNA-7-methylguanine glycosylase activity"/>
    <property type="evidence" value="ECO:0007669"/>
    <property type="project" value="TreeGrafter"/>
</dbReference>
<evidence type="ECO:0000256" key="3">
    <source>
        <dbReference type="ARBA" id="ARBA00022763"/>
    </source>
</evidence>
<keyword evidence="7" id="KW-1185">Reference proteome</keyword>
<dbReference type="EC" id="3.2.2.21" evidence="2"/>
<dbReference type="GO" id="GO:0032131">
    <property type="term" value="F:alkylated DNA binding"/>
    <property type="evidence" value="ECO:0007669"/>
    <property type="project" value="TreeGrafter"/>
</dbReference>
<dbReference type="SUPFAM" id="SSF48150">
    <property type="entry name" value="DNA-glycosylase"/>
    <property type="match status" value="1"/>
</dbReference>
<proteinExistence type="predicted"/>
<dbReference type="InterPro" id="IPR011257">
    <property type="entry name" value="DNA_glycosylase"/>
</dbReference>